<proteinExistence type="predicted"/>
<evidence type="ECO:0000313" key="2">
    <source>
        <dbReference type="Proteomes" id="UP000326557"/>
    </source>
</evidence>
<dbReference type="Gene3D" id="3.10.450.50">
    <property type="match status" value="1"/>
</dbReference>
<reference evidence="1 2" key="1">
    <citation type="submission" date="2019-09" db="EMBL/GenBank/DDBJ databases">
        <authorList>
            <person name="Chandra G."/>
            <person name="Truman W A."/>
        </authorList>
    </citation>
    <scope>NUCLEOTIDE SEQUENCE [LARGE SCALE GENOMIC DNA]</scope>
    <source>
        <strain evidence="1">PS704</strain>
    </source>
</reference>
<evidence type="ECO:0000313" key="1">
    <source>
        <dbReference type="EMBL" id="VVN79422.1"/>
    </source>
</evidence>
<gene>
    <name evidence="1" type="ORF">PS704_00979</name>
</gene>
<name>A0A5E7AIU4_PSEFL</name>
<evidence type="ECO:0008006" key="3">
    <source>
        <dbReference type="Google" id="ProtNLM"/>
    </source>
</evidence>
<dbReference type="EMBL" id="CABVHP010000002">
    <property type="protein sequence ID" value="VVN79422.1"/>
    <property type="molecule type" value="Genomic_DNA"/>
</dbReference>
<dbReference type="SUPFAM" id="SSF54427">
    <property type="entry name" value="NTF2-like"/>
    <property type="match status" value="1"/>
</dbReference>
<accession>A0A5E7AIU4</accession>
<dbReference type="RefSeq" id="WP_150636776.1">
    <property type="nucleotide sequence ID" value="NZ_CABVHP010000002.1"/>
</dbReference>
<organism evidence="1 2">
    <name type="scientific">Pseudomonas fluorescens</name>
    <dbReference type="NCBI Taxonomy" id="294"/>
    <lineage>
        <taxon>Bacteria</taxon>
        <taxon>Pseudomonadati</taxon>
        <taxon>Pseudomonadota</taxon>
        <taxon>Gammaproteobacteria</taxon>
        <taxon>Pseudomonadales</taxon>
        <taxon>Pseudomonadaceae</taxon>
        <taxon>Pseudomonas</taxon>
    </lineage>
</organism>
<dbReference type="InterPro" id="IPR032710">
    <property type="entry name" value="NTF2-like_dom_sf"/>
</dbReference>
<dbReference type="Proteomes" id="UP000326557">
    <property type="component" value="Unassembled WGS sequence"/>
</dbReference>
<sequence length="103" mass="11387">MNLTLHPLIEAYVRSESDDGTDALEQIFSATAVVKDEGRLIEGIAAIKKWNQETKQKYQYTVDPLGSRVIMTARLTGNFPGSPIVVNYTFGLQDGKIQTLEIG</sequence>
<dbReference type="OrthoDB" id="8684708at2"/>
<protein>
    <recommendedName>
        <fullName evidence="3">Nuclear transport factor 2 family protein</fullName>
    </recommendedName>
</protein>
<dbReference type="AlphaFoldDB" id="A0A5E7AIU4"/>